<proteinExistence type="predicted"/>
<sequence length="140" mass="16156">MSYVYLFINAIVVALMAMYVYLYEKERGIGDISDTHDTSRSAEDIKATTAMLVVALMVLYVYVNERRMRKISTELNHDRTDLKSTKNAVERVNVTMISTIDQINILSKEKTEKDNAHREETDQIKRDVNAFCGELDQIKK</sequence>
<protein>
    <submittedName>
        <fullName evidence="2">Uncharacterized protein</fullName>
    </submittedName>
</protein>
<reference evidence="2 3" key="1">
    <citation type="journal article" date="2016" name="PLoS ONE">
        <title>A First Insight into the Genome of the Filter-Feeder Mussel Mytilus galloprovincialis.</title>
        <authorList>
            <person name="Murgarella M."/>
            <person name="Puiu D."/>
            <person name="Novoa B."/>
            <person name="Figueras A."/>
            <person name="Posada D."/>
            <person name="Canchaya C."/>
        </authorList>
    </citation>
    <scope>NUCLEOTIDE SEQUENCE [LARGE SCALE GENOMIC DNA]</scope>
    <source>
        <tissue evidence="2">Muscle</tissue>
    </source>
</reference>
<keyword evidence="1" id="KW-0812">Transmembrane</keyword>
<dbReference type="EMBL" id="KV593969">
    <property type="protein sequence ID" value="OPL21210.1"/>
    <property type="molecule type" value="Genomic_DNA"/>
</dbReference>
<feature type="non-terminal residue" evidence="2">
    <location>
        <position position="1"/>
    </location>
</feature>
<keyword evidence="3" id="KW-1185">Reference proteome</keyword>
<organism evidence="2 3">
    <name type="scientific">Mytilus galloprovincialis</name>
    <name type="common">Mediterranean mussel</name>
    <dbReference type="NCBI Taxonomy" id="29158"/>
    <lineage>
        <taxon>Eukaryota</taxon>
        <taxon>Metazoa</taxon>
        <taxon>Spiralia</taxon>
        <taxon>Lophotrochozoa</taxon>
        <taxon>Mollusca</taxon>
        <taxon>Bivalvia</taxon>
        <taxon>Autobranchia</taxon>
        <taxon>Pteriomorphia</taxon>
        <taxon>Mytilida</taxon>
        <taxon>Mytiloidea</taxon>
        <taxon>Mytilidae</taxon>
        <taxon>Mytilinae</taxon>
        <taxon>Mytilus</taxon>
    </lineage>
</organism>
<feature type="transmembrane region" description="Helical" evidence="1">
    <location>
        <begin position="6"/>
        <end position="24"/>
    </location>
</feature>
<name>A0A409VDE7_MYTGA</name>
<evidence type="ECO:0000256" key="1">
    <source>
        <dbReference type="SAM" id="Phobius"/>
    </source>
</evidence>
<dbReference type="Proteomes" id="UP000266721">
    <property type="component" value="Unassembled WGS sequence"/>
</dbReference>
<feature type="non-terminal residue" evidence="2">
    <location>
        <position position="140"/>
    </location>
</feature>
<evidence type="ECO:0000313" key="2">
    <source>
        <dbReference type="EMBL" id="OPL21210.1"/>
    </source>
</evidence>
<dbReference type="AlphaFoldDB" id="A0A409VDE7"/>
<keyword evidence="1" id="KW-1133">Transmembrane helix</keyword>
<evidence type="ECO:0000313" key="3">
    <source>
        <dbReference type="Proteomes" id="UP000266721"/>
    </source>
</evidence>
<gene>
    <name evidence="2" type="ORF">AM593_05327</name>
</gene>
<keyword evidence="1" id="KW-0472">Membrane</keyword>
<feature type="transmembrane region" description="Helical" evidence="1">
    <location>
        <begin position="45"/>
        <end position="63"/>
    </location>
</feature>
<accession>A0A409VDE7</accession>